<reference evidence="1 2" key="1">
    <citation type="submission" date="2021-06" db="EMBL/GenBank/DDBJ databases">
        <title>Caerostris darwini draft genome.</title>
        <authorList>
            <person name="Kono N."/>
            <person name="Arakawa K."/>
        </authorList>
    </citation>
    <scope>NUCLEOTIDE SEQUENCE [LARGE SCALE GENOMIC DNA]</scope>
</reference>
<dbReference type="Proteomes" id="UP001054837">
    <property type="component" value="Unassembled WGS sequence"/>
</dbReference>
<gene>
    <name evidence="1" type="ORF">CDAR_603801</name>
</gene>
<keyword evidence="2" id="KW-1185">Reference proteome</keyword>
<proteinExistence type="predicted"/>
<evidence type="ECO:0000313" key="2">
    <source>
        <dbReference type="Proteomes" id="UP001054837"/>
    </source>
</evidence>
<sequence>MFMLATFTEDRVISRGCKFKWPAHKITKLGPLDFWLWAYLKSPVYRGYPATFAGTERCHSTHPQWHRIQRTALSCRHRNRPSDELVMMVVFTVNKCTVSRPFYPLPFCKFRFQSTPSPRNKESSARRLLNAPAVTPCAGKQGHRSEEVTTLTISQDLGASSRMA</sequence>
<comment type="caution">
    <text evidence="1">The sequence shown here is derived from an EMBL/GenBank/DDBJ whole genome shotgun (WGS) entry which is preliminary data.</text>
</comment>
<name>A0AAV4T6S6_9ARAC</name>
<accession>A0AAV4T6S6</accession>
<dbReference type="AlphaFoldDB" id="A0AAV4T6S6"/>
<dbReference type="EMBL" id="BPLQ01009034">
    <property type="protein sequence ID" value="GIY41151.1"/>
    <property type="molecule type" value="Genomic_DNA"/>
</dbReference>
<organism evidence="1 2">
    <name type="scientific">Caerostris darwini</name>
    <dbReference type="NCBI Taxonomy" id="1538125"/>
    <lineage>
        <taxon>Eukaryota</taxon>
        <taxon>Metazoa</taxon>
        <taxon>Ecdysozoa</taxon>
        <taxon>Arthropoda</taxon>
        <taxon>Chelicerata</taxon>
        <taxon>Arachnida</taxon>
        <taxon>Araneae</taxon>
        <taxon>Araneomorphae</taxon>
        <taxon>Entelegynae</taxon>
        <taxon>Araneoidea</taxon>
        <taxon>Araneidae</taxon>
        <taxon>Caerostris</taxon>
    </lineage>
</organism>
<evidence type="ECO:0000313" key="1">
    <source>
        <dbReference type="EMBL" id="GIY41151.1"/>
    </source>
</evidence>
<protein>
    <submittedName>
        <fullName evidence="1">Uncharacterized protein</fullName>
    </submittedName>
</protein>